<evidence type="ECO:0000256" key="3">
    <source>
        <dbReference type="ARBA" id="ARBA00023004"/>
    </source>
</evidence>
<feature type="binding site" evidence="5">
    <location>
        <position position="123"/>
    </location>
    <ligand>
        <name>(2E)-4-hydroxy-3-methylbut-2-enyl diphosphate</name>
        <dbReference type="ChEBI" id="CHEBI:128753"/>
    </ligand>
</feature>
<feature type="binding site" evidence="5">
    <location>
        <position position="217"/>
    </location>
    <ligand>
        <name>isopentenyl diphosphate</name>
        <dbReference type="ChEBI" id="CHEBI:128769"/>
    </ligand>
</feature>
<feature type="binding site" evidence="5">
    <location>
        <position position="261"/>
    </location>
    <ligand>
        <name>(2E)-4-hydroxy-3-methylbut-2-enyl diphosphate</name>
        <dbReference type="ChEBI" id="CHEBI:128753"/>
    </ligand>
</feature>
<name>A0A1T5LBG6_9FIRM</name>
<evidence type="ECO:0000256" key="2">
    <source>
        <dbReference type="ARBA" id="ARBA00022723"/>
    </source>
</evidence>
<feature type="binding site" evidence="5">
    <location>
        <position position="73"/>
    </location>
    <ligand>
        <name>(2E)-4-hydroxy-3-methylbut-2-enyl diphosphate</name>
        <dbReference type="ChEBI" id="CHEBI:128753"/>
    </ligand>
</feature>
<keyword evidence="5" id="KW-0560">Oxidoreductase</keyword>
<dbReference type="PANTHER" id="PTHR30426:SF0">
    <property type="entry name" value="4-HYDROXY-3-METHYLBUT-2-ENYL DIPHOSPHATE REDUCTASE"/>
    <property type="match status" value="1"/>
</dbReference>
<feature type="binding site" evidence="5">
    <location>
        <position position="218"/>
    </location>
    <ligand>
        <name>(2E)-4-hydroxy-3-methylbut-2-enyl diphosphate</name>
        <dbReference type="ChEBI" id="CHEBI:128753"/>
    </ligand>
</feature>
<feature type="binding site" evidence="5">
    <location>
        <position position="123"/>
    </location>
    <ligand>
        <name>dimethylallyl diphosphate</name>
        <dbReference type="ChEBI" id="CHEBI:57623"/>
    </ligand>
</feature>
<feature type="binding site" evidence="5">
    <location>
        <position position="261"/>
    </location>
    <ligand>
        <name>dimethylallyl diphosphate</name>
        <dbReference type="ChEBI" id="CHEBI:57623"/>
    </ligand>
</feature>
<dbReference type="STRING" id="36842.SAMN02194393_02670"/>
<keyword evidence="7" id="KW-1185">Reference proteome</keyword>
<feature type="binding site" evidence="5">
    <location>
        <position position="261"/>
    </location>
    <ligand>
        <name>isopentenyl diphosphate</name>
        <dbReference type="ChEBI" id="CHEBI:128769"/>
    </ligand>
</feature>
<feature type="binding site" evidence="5">
    <location>
        <position position="161"/>
    </location>
    <ligand>
        <name>(2E)-4-hydroxy-3-methylbut-2-enyl diphosphate</name>
        <dbReference type="ChEBI" id="CHEBI:128753"/>
    </ligand>
</feature>
<feature type="binding site" evidence="5">
    <location>
        <position position="41"/>
    </location>
    <ligand>
        <name>isopentenyl diphosphate</name>
        <dbReference type="ChEBI" id="CHEBI:128769"/>
    </ligand>
</feature>
<dbReference type="Gene3D" id="3.40.50.11270">
    <property type="match status" value="1"/>
</dbReference>
<dbReference type="NCBIfam" id="NF009024">
    <property type="entry name" value="PRK12360.1"/>
    <property type="match status" value="1"/>
</dbReference>
<keyword evidence="2 5" id="KW-0479">Metal-binding</keyword>
<dbReference type="AlphaFoldDB" id="A0A1T5LBG6"/>
<feature type="binding site" evidence="5">
    <location>
        <position position="95"/>
    </location>
    <ligand>
        <name>[4Fe-4S] cluster</name>
        <dbReference type="ChEBI" id="CHEBI:49883"/>
    </ligand>
</feature>
<evidence type="ECO:0000256" key="5">
    <source>
        <dbReference type="HAMAP-Rule" id="MF_00191"/>
    </source>
</evidence>
<dbReference type="GO" id="GO:0051745">
    <property type="term" value="F:4-hydroxy-3-methylbut-2-enyl diphosphate reductase activity"/>
    <property type="evidence" value="ECO:0007669"/>
    <property type="project" value="UniProtKB-UniRule"/>
</dbReference>
<evidence type="ECO:0000256" key="1">
    <source>
        <dbReference type="ARBA" id="ARBA00022485"/>
    </source>
</evidence>
<feature type="binding site" evidence="5">
    <location>
        <position position="219"/>
    </location>
    <ligand>
        <name>dimethylallyl diphosphate</name>
        <dbReference type="ChEBI" id="CHEBI:57623"/>
    </ligand>
</feature>
<comment type="pathway">
    <text evidence="5">Isoprenoid biosynthesis; dimethylallyl diphosphate biosynthesis; dimethylallyl diphosphate from (2E)-4-hydroxy-3-methylbutenyl diphosphate: step 1/1.</text>
</comment>
<comment type="catalytic activity">
    <reaction evidence="5">
        <text>dimethylallyl diphosphate + 2 oxidized [2Fe-2S]-[ferredoxin] + H2O = (2E)-4-hydroxy-3-methylbut-2-enyl diphosphate + 2 reduced [2Fe-2S]-[ferredoxin] + 2 H(+)</text>
        <dbReference type="Rhea" id="RHEA:24825"/>
        <dbReference type="Rhea" id="RHEA-COMP:10000"/>
        <dbReference type="Rhea" id="RHEA-COMP:10001"/>
        <dbReference type="ChEBI" id="CHEBI:15377"/>
        <dbReference type="ChEBI" id="CHEBI:15378"/>
        <dbReference type="ChEBI" id="CHEBI:33737"/>
        <dbReference type="ChEBI" id="CHEBI:33738"/>
        <dbReference type="ChEBI" id="CHEBI:57623"/>
        <dbReference type="ChEBI" id="CHEBI:128753"/>
        <dbReference type="EC" id="1.17.7.4"/>
    </reaction>
</comment>
<comment type="similarity">
    <text evidence="5">Belongs to the IspH family.</text>
</comment>
<feature type="active site" description="Proton donor" evidence="5">
    <location>
        <position position="125"/>
    </location>
</feature>
<comment type="cofactor">
    <cofactor evidence="5">
        <name>[4Fe-4S] cluster</name>
        <dbReference type="ChEBI" id="CHEBI:49883"/>
    </cofactor>
    <text evidence="5">Binds 1 [4Fe-4S] cluster per subunit.</text>
</comment>
<dbReference type="PANTHER" id="PTHR30426">
    <property type="entry name" value="4-HYDROXY-3-METHYLBUT-2-ENYL DIPHOSPHATE REDUCTASE"/>
    <property type="match status" value="1"/>
</dbReference>
<evidence type="ECO:0000256" key="4">
    <source>
        <dbReference type="ARBA" id="ARBA00023014"/>
    </source>
</evidence>
<evidence type="ECO:0000313" key="6">
    <source>
        <dbReference type="EMBL" id="SKC72989.1"/>
    </source>
</evidence>
<gene>
    <name evidence="5" type="primary">ispH</name>
    <name evidence="6" type="ORF">SAMN02194393_02670</name>
</gene>
<dbReference type="GO" id="GO:0019288">
    <property type="term" value="P:isopentenyl diphosphate biosynthetic process, methylerythritol 4-phosphate pathway"/>
    <property type="evidence" value="ECO:0007669"/>
    <property type="project" value="UniProtKB-UniRule"/>
</dbReference>
<feature type="binding site" evidence="5">
    <location>
        <position position="217"/>
    </location>
    <ligand>
        <name>dimethylallyl diphosphate</name>
        <dbReference type="ChEBI" id="CHEBI:57623"/>
    </ligand>
</feature>
<accession>A0A1T5LBG6</accession>
<feature type="binding site" evidence="5">
    <location>
        <position position="189"/>
    </location>
    <ligand>
        <name>[4Fe-4S] cluster</name>
        <dbReference type="ChEBI" id="CHEBI:49883"/>
    </ligand>
</feature>
<keyword evidence="4 5" id="KW-0411">Iron-sulfur</keyword>
<dbReference type="GO" id="GO:0050992">
    <property type="term" value="P:dimethylallyl diphosphate biosynthetic process"/>
    <property type="evidence" value="ECO:0007669"/>
    <property type="project" value="UniProtKB-UniRule"/>
</dbReference>
<dbReference type="GO" id="GO:0046872">
    <property type="term" value="F:metal ion binding"/>
    <property type="evidence" value="ECO:0007669"/>
    <property type="project" value="UniProtKB-KW"/>
</dbReference>
<dbReference type="GO" id="GO:0016114">
    <property type="term" value="P:terpenoid biosynthetic process"/>
    <property type="evidence" value="ECO:0007669"/>
    <property type="project" value="UniProtKB-UniRule"/>
</dbReference>
<dbReference type="UniPathway" id="UPA00056">
    <property type="reaction ID" value="UER00097"/>
</dbReference>
<comment type="pathway">
    <text evidence="5">Isoprenoid biosynthesis; isopentenyl diphosphate biosynthesis via DXP pathway; isopentenyl diphosphate from 1-deoxy-D-xylulose 5-phosphate: step 6/6.</text>
</comment>
<feature type="binding site" evidence="5">
    <location>
        <position position="41"/>
    </location>
    <ligand>
        <name>dimethylallyl diphosphate</name>
        <dbReference type="ChEBI" id="CHEBI:57623"/>
    </ligand>
</feature>
<dbReference type="HAMAP" id="MF_00191">
    <property type="entry name" value="IspH"/>
    <property type="match status" value="1"/>
</dbReference>
<comment type="function">
    <text evidence="5">Catalyzes the conversion of 1-hydroxy-2-methyl-2-(E)-butenyl 4-diphosphate (HMBPP) into a mixture of isopentenyl diphosphate (IPP) and dimethylallyl diphosphate (DMAPP). Acts in the terminal step of the DOXP/MEP pathway for isoprenoid precursor biosynthesis.</text>
</comment>
<dbReference type="Proteomes" id="UP000190285">
    <property type="component" value="Unassembled WGS sequence"/>
</dbReference>
<protein>
    <recommendedName>
        <fullName evidence="5">4-hydroxy-3-methylbut-2-enyl diphosphate reductase</fullName>
        <shortName evidence="5">HMBPP reductase</shortName>
        <ecNumber evidence="5">1.17.7.4</ecNumber>
    </recommendedName>
</protein>
<feature type="binding site" evidence="5">
    <location>
        <position position="73"/>
    </location>
    <ligand>
        <name>isopentenyl diphosphate</name>
        <dbReference type="ChEBI" id="CHEBI:128769"/>
    </ligand>
</feature>
<reference evidence="6 7" key="1">
    <citation type="submission" date="2017-02" db="EMBL/GenBank/DDBJ databases">
        <authorList>
            <person name="Peterson S.W."/>
        </authorList>
    </citation>
    <scope>NUCLEOTIDE SEQUENCE [LARGE SCALE GENOMIC DNA]</scope>
    <source>
        <strain evidence="6 7">M1</strain>
    </source>
</reference>
<dbReference type="CDD" id="cd13944">
    <property type="entry name" value="lytB_ispH"/>
    <property type="match status" value="1"/>
</dbReference>
<dbReference type="GO" id="GO:0051539">
    <property type="term" value="F:4 iron, 4 sulfur cluster binding"/>
    <property type="evidence" value="ECO:0007669"/>
    <property type="project" value="UniProtKB-UniRule"/>
</dbReference>
<dbReference type="UniPathway" id="UPA00059">
    <property type="reaction ID" value="UER00105"/>
</dbReference>
<dbReference type="EMBL" id="FUZT01000006">
    <property type="protein sequence ID" value="SKC72989.1"/>
    <property type="molecule type" value="Genomic_DNA"/>
</dbReference>
<feature type="binding site" evidence="5">
    <location>
        <position position="73"/>
    </location>
    <ligand>
        <name>dimethylallyl diphosphate</name>
        <dbReference type="ChEBI" id="CHEBI:57623"/>
    </ligand>
</feature>
<keyword evidence="3 5" id="KW-0408">Iron</keyword>
<dbReference type="Pfam" id="PF02401">
    <property type="entry name" value="LYTB"/>
    <property type="match status" value="1"/>
</dbReference>
<dbReference type="Gene3D" id="3.40.1010.20">
    <property type="entry name" value="4-hydroxy-3-methylbut-2-enyl diphosphate reductase, catalytic domain"/>
    <property type="match status" value="2"/>
</dbReference>
<keyword evidence="5" id="KW-0414">Isoprene biosynthesis</keyword>
<feature type="binding site" evidence="5">
    <location>
        <position position="218"/>
    </location>
    <ligand>
        <name>dimethylallyl diphosphate</name>
        <dbReference type="ChEBI" id="CHEBI:57623"/>
    </ligand>
</feature>
<proteinExistence type="inferred from homology"/>
<dbReference type="OrthoDB" id="9804077at2"/>
<dbReference type="RefSeq" id="WP_079492215.1">
    <property type="nucleotide sequence ID" value="NZ_FUZT01000006.1"/>
</dbReference>
<organism evidence="6 7">
    <name type="scientific">Maledivibacter halophilus</name>
    <dbReference type="NCBI Taxonomy" id="36842"/>
    <lineage>
        <taxon>Bacteria</taxon>
        <taxon>Bacillati</taxon>
        <taxon>Bacillota</taxon>
        <taxon>Clostridia</taxon>
        <taxon>Peptostreptococcales</taxon>
        <taxon>Caminicellaceae</taxon>
        <taxon>Maledivibacter</taxon>
    </lineage>
</organism>
<sequence>MKIYVAQNSGFCFGVKRALKKTFDAAEERKKRIFTYGPLIHNKQAIEKLTDLGVESVDNVESAKESTLIIRSHGIPLSIYDKAKKKNIEIIDATCPFVRRVQEIAREYYNKGYKVVIIGNPNHPEVIGINGWCDNNAYIIENDSGVKDIEFTPKMCVVAQTTITLEKWNSIIDKLSEKAGELREFNTICLATKVRQESCADIAKKVDAMIVIGGYHSSNTQKLFEISKKYCENSIHIETSDEIPFEMLEGCEKIGITAGASTPEWIINDVVKKIENKGGD</sequence>
<dbReference type="NCBIfam" id="TIGR00216">
    <property type="entry name" value="ispH_lytB"/>
    <property type="match status" value="1"/>
</dbReference>
<feature type="binding site" evidence="5">
    <location>
        <position position="219"/>
    </location>
    <ligand>
        <name>isopentenyl diphosphate</name>
        <dbReference type="ChEBI" id="CHEBI:128769"/>
    </ligand>
</feature>
<feature type="binding site" evidence="5">
    <location>
        <position position="219"/>
    </location>
    <ligand>
        <name>(2E)-4-hydroxy-3-methylbut-2-enyl diphosphate</name>
        <dbReference type="ChEBI" id="CHEBI:128753"/>
    </ligand>
</feature>
<dbReference type="NCBIfam" id="NF002187">
    <property type="entry name" value="PRK01045.1-1"/>
    <property type="match status" value="1"/>
</dbReference>
<feature type="binding site" evidence="5">
    <location>
        <position position="41"/>
    </location>
    <ligand>
        <name>(2E)-4-hydroxy-3-methylbut-2-enyl diphosphate</name>
        <dbReference type="ChEBI" id="CHEBI:128753"/>
    </ligand>
</feature>
<comment type="catalytic activity">
    <reaction evidence="5">
        <text>isopentenyl diphosphate + 2 oxidized [2Fe-2S]-[ferredoxin] + H2O = (2E)-4-hydroxy-3-methylbut-2-enyl diphosphate + 2 reduced [2Fe-2S]-[ferredoxin] + 2 H(+)</text>
        <dbReference type="Rhea" id="RHEA:24488"/>
        <dbReference type="Rhea" id="RHEA-COMP:10000"/>
        <dbReference type="Rhea" id="RHEA-COMP:10001"/>
        <dbReference type="ChEBI" id="CHEBI:15377"/>
        <dbReference type="ChEBI" id="CHEBI:15378"/>
        <dbReference type="ChEBI" id="CHEBI:33737"/>
        <dbReference type="ChEBI" id="CHEBI:33738"/>
        <dbReference type="ChEBI" id="CHEBI:128753"/>
        <dbReference type="ChEBI" id="CHEBI:128769"/>
        <dbReference type="EC" id="1.17.7.4"/>
    </reaction>
</comment>
<feature type="binding site" evidence="5">
    <location>
        <position position="217"/>
    </location>
    <ligand>
        <name>(2E)-4-hydroxy-3-methylbut-2-enyl diphosphate</name>
        <dbReference type="ChEBI" id="CHEBI:128753"/>
    </ligand>
</feature>
<dbReference type="InterPro" id="IPR003451">
    <property type="entry name" value="LytB/IspH"/>
</dbReference>
<feature type="binding site" evidence="5">
    <location>
        <position position="123"/>
    </location>
    <ligand>
        <name>isopentenyl diphosphate</name>
        <dbReference type="ChEBI" id="CHEBI:128769"/>
    </ligand>
</feature>
<keyword evidence="1 5" id="KW-0004">4Fe-4S</keyword>
<evidence type="ECO:0000313" key="7">
    <source>
        <dbReference type="Proteomes" id="UP000190285"/>
    </source>
</evidence>
<feature type="binding site" evidence="5">
    <location>
        <position position="12"/>
    </location>
    <ligand>
        <name>[4Fe-4S] cluster</name>
        <dbReference type="ChEBI" id="CHEBI:49883"/>
    </ligand>
</feature>
<dbReference type="EC" id="1.17.7.4" evidence="5"/>
<feature type="binding site" evidence="5">
    <location>
        <position position="218"/>
    </location>
    <ligand>
        <name>isopentenyl diphosphate</name>
        <dbReference type="ChEBI" id="CHEBI:128769"/>
    </ligand>
</feature>